<sequence length="390" mass="44499">MPPTLDLDIRPGFGLGQFELGMSLWTVLDFLRQGSNQHYFPQVDVKFDPDSPTTPVILHLRPHLDLLFSGHHQRLHTICLRRLQDPHPPLVLKYKNHILSSSVKGSEQTLLRLGVGQAFGPTYPGDDLCYPGVWFSFEEEGITRRDSLKSGRERSPQQTDRMQEVKRVIISQTSANEEDSDALAEVQICPVMHGDLKEVVVKVHEGILLHFYSSSAEPVRVRLGETTAQDLTCDLGPPMSVYYREDDRMTIHSKSRKEDEEIDTGYFYNYFQHGIDFLISGTTHVVKKIILHSNIPGSAMFQRYKRCPWAIEGRPEDDEDDTPPRKVFYTRFEDLSHFLSPGETPPQMQLDRTEEEQQLTLPSSATRLFGFDGVILEVTETSHVATVMLF</sequence>
<evidence type="ECO:0000313" key="1">
    <source>
        <dbReference type="EMBL" id="KAJ3521106.1"/>
    </source>
</evidence>
<dbReference type="Proteomes" id="UP001148662">
    <property type="component" value="Unassembled WGS sequence"/>
</dbReference>
<accession>A0ACC1RMD4</accession>
<protein>
    <submittedName>
        <fullName evidence="1">Uncharacterized protein</fullName>
    </submittedName>
</protein>
<gene>
    <name evidence="1" type="ORF">NM688_g9064</name>
</gene>
<organism evidence="1 2">
    <name type="scientific">Phlebia brevispora</name>
    <dbReference type="NCBI Taxonomy" id="194682"/>
    <lineage>
        <taxon>Eukaryota</taxon>
        <taxon>Fungi</taxon>
        <taxon>Dikarya</taxon>
        <taxon>Basidiomycota</taxon>
        <taxon>Agaricomycotina</taxon>
        <taxon>Agaricomycetes</taxon>
        <taxon>Polyporales</taxon>
        <taxon>Meruliaceae</taxon>
        <taxon>Phlebia</taxon>
    </lineage>
</organism>
<dbReference type="EMBL" id="JANHOG010002669">
    <property type="protein sequence ID" value="KAJ3521106.1"/>
    <property type="molecule type" value="Genomic_DNA"/>
</dbReference>
<proteinExistence type="predicted"/>
<reference evidence="1" key="1">
    <citation type="submission" date="2022-07" db="EMBL/GenBank/DDBJ databases">
        <title>Genome Sequence of Phlebia brevispora.</title>
        <authorList>
            <person name="Buettner E."/>
        </authorList>
    </citation>
    <scope>NUCLEOTIDE SEQUENCE</scope>
    <source>
        <strain evidence="1">MPL23</strain>
    </source>
</reference>
<comment type="caution">
    <text evidence="1">The sequence shown here is derived from an EMBL/GenBank/DDBJ whole genome shotgun (WGS) entry which is preliminary data.</text>
</comment>
<keyword evidence="2" id="KW-1185">Reference proteome</keyword>
<evidence type="ECO:0000313" key="2">
    <source>
        <dbReference type="Proteomes" id="UP001148662"/>
    </source>
</evidence>
<name>A0ACC1RMD4_9APHY</name>